<sequence length="167" mass="18555">MSSVSEIQVQQPINPPRIIPGHLQLSSDTDTTTNTSFFKEYNRYYSETASETASTLSSSITATSPSSTNTELESISSLELSPPEVRIEIIENAIPEYLEGNDGELLDPLSERDSELDDNESEDSVEYQDVDIYTDEASDGGSLQWDERASISDTDAVYSFEEVEEEF</sequence>
<feature type="compositionally biased region" description="Polar residues" evidence="1">
    <location>
        <begin position="1"/>
        <end position="12"/>
    </location>
</feature>
<keyword evidence="3" id="KW-1185">Reference proteome</keyword>
<protein>
    <submittedName>
        <fullName evidence="2">Uncharacterized protein</fullName>
    </submittedName>
</protein>
<dbReference type="AlphaFoldDB" id="A0AAV4ZYE1"/>
<comment type="caution">
    <text evidence="2">The sequence shown here is derived from an EMBL/GenBank/DDBJ whole genome shotgun (WGS) entry which is preliminary data.</text>
</comment>
<proteinExistence type="predicted"/>
<name>A0AAV4ZYE1_9AGAM</name>
<dbReference type="Proteomes" id="UP001050691">
    <property type="component" value="Unassembled WGS sequence"/>
</dbReference>
<evidence type="ECO:0000256" key="1">
    <source>
        <dbReference type="SAM" id="MobiDB-lite"/>
    </source>
</evidence>
<organism evidence="2 3">
    <name type="scientific">Clathrus columnatus</name>
    <dbReference type="NCBI Taxonomy" id="1419009"/>
    <lineage>
        <taxon>Eukaryota</taxon>
        <taxon>Fungi</taxon>
        <taxon>Dikarya</taxon>
        <taxon>Basidiomycota</taxon>
        <taxon>Agaricomycotina</taxon>
        <taxon>Agaricomycetes</taxon>
        <taxon>Phallomycetidae</taxon>
        <taxon>Phallales</taxon>
        <taxon>Clathraceae</taxon>
        <taxon>Clathrus</taxon>
    </lineage>
</organism>
<feature type="region of interest" description="Disordered" evidence="1">
    <location>
        <begin position="1"/>
        <end position="32"/>
    </location>
</feature>
<evidence type="ECO:0000313" key="3">
    <source>
        <dbReference type="Proteomes" id="UP001050691"/>
    </source>
</evidence>
<evidence type="ECO:0000313" key="2">
    <source>
        <dbReference type="EMBL" id="GJJ06870.1"/>
    </source>
</evidence>
<feature type="region of interest" description="Disordered" evidence="1">
    <location>
        <begin position="48"/>
        <end position="78"/>
    </location>
</feature>
<dbReference type="EMBL" id="BPWL01000002">
    <property type="protein sequence ID" value="GJJ06870.1"/>
    <property type="molecule type" value="Genomic_DNA"/>
</dbReference>
<feature type="region of interest" description="Disordered" evidence="1">
    <location>
        <begin position="99"/>
        <end position="125"/>
    </location>
</feature>
<gene>
    <name evidence="2" type="ORF">Clacol_001066</name>
</gene>
<reference evidence="2" key="1">
    <citation type="submission" date="2021-10" db="EMBL/GenBank/DDBJ databases">
        <title>De novo Genome Assembly of Clathrus columnatus (Basidiomycota, Fungi) Using Illumina and Nanopore Sequence Data.</title>
        <authorList>
            <person name="Ogiso-Tanaka E."/>
            <person name="Itagaki H."/>
            <person name="Hosoya T."/>
            <person name="Hosaka K."/>
        </authorList>
    </citation>
    <scope>NUCLEOTIDE SEQUENCE</scope>
    <source>
        <strain evidence="2">MO-923</strain>
    </source>
</reference>
<feature type="compositionally biased region" description="Acidic residues" evidence="1">
    <location>
        <begin position="114"/>
        <end position="125"/>
    </location>
</feature>
<accession>A0AAV4ZYE1</accession>